<dbReference type="InterPro" id="IPR010869">
    <property type="entry name" value="DUF1501"/>
</dbReference>
<dbReference type="PANTHER" id="PTHR43737:SF1">
    <property type="entry name" value="DUF1501 DOMAIN-CONTAINING PROTEIN"/>
    <property type="match status" value="1"/>
</dbReference>
<sequence length="474" mass="51114">MLTLSDSLSQRRQLGRRYFMQIGGAALGSLALPMLNSRQAQGGGARSPVTGKSVICLFQQGGPSQLETFDPKVDAPAEIASVGGEIPTSVPGIRFGSSLPQLAQHAHRMAVVRNYQTNTGHGGVAPLVSKQLGDASIGSAYARVAGVNHPETGLPNSMFMIPQSIDGDQKTLGERFGKFDAVGGLGKAYAPFVPGGKGPLQEAMNLTLPRDRFDNRRNLLKSLDGARRQFDAVVEMDGLSGIQAQALDLVLKGVASAFDLSKEDPRTVARYDTSQYYNPRLWSYAGDKTRNNIPWYTAHTKTLGKMLLLARRLCEAGCGFITIHSEFVWDFHADSNNVAVAEGKQLVIEPFDHAVSAFIEDCEDRGLSDDILLVCCGEMGRTPRINKNGGRDHWPKLAPLMLYGGGLTAGQDIGRSTRDAGEAVGVPQTPDDLLATIFHTLFDYAEARLIPDLPTDLKRALASIEKNPGVLAIR</sequence>
<dbReference type="Pfam" id="PF07394">
    <property type="entry name" value="DUF1501"/>
    <property type="match status" value="1"/>
</dbReference>
<reference evidence="1 2" key="1">
    <citation type="submission" date="2019-02" db="EMBL/GenBank/DDBJ databases">
        <title>Deep-cultivation of Planctomycetes and their phenomic and genomic characterization uncovers novel biology.</title>
        <authorList>
            <person name="Wiegand S."/>
            <person name="Jogler M."/>
            <person name="Boedeker C."/>
            <person name="Pinto D."/>
            <person name="Vollmers J."/>
            <person name="Rivas-Marin E."/>
            <person name="Kohn T."/>
            <person name="Peeters S.H."/>
            <person name="Heuer A."/>
            <person name="Rast P."/>
            <person name="Oberbeckmann S."/>
            <person name="Bunk B."/>
            <person name="Jeske O."/>
            <person name="Meyerdierks A."/>
            <person name="Storesund J.E."/>
            <person name="Kallscheuer N."/>
            <person name="Luecker S."/>
            <person name="Lage O.M."/>
            <person name="Pohl T."/>
            <person name="Merkel B.J."/>
            <person name="Hornburger P."/>
            <person name="Mueller R.-W."/>
            <person name="Bruemmer F."/>
            <person name="Labrenz M."/>
            <person name="Spormann A.M."/>
            <person name="Op den Camp H."/>
            <person name="Overmann J."/>
            <person name="Amann R."/>
            <person name="Jetten M.S.M."/>
            <person name="Mascher T."/>
            <person name="Medema M.H."/>
            <person name="Devos D.P."/>
            <person name="Kaster A.-K."/>
            <person name="Ovreas L."/>
            <person name="Rohde M."/>
            <person name="Galperin M.Y."/>
            <person name="Jogler C."/>
        </authorList>
    </citation>
    <scope>NUCLEOTIDE SEQUENCE [LARGE SCALE GENOMIC DNA]</scope>
    <source>
        <strain evidence="1 2">Pla85_3_4</strain>
    </source>
</reference>
<organism evidence="1 2">
    <name type="scientific">Lignipirellula cremea</name>
    <dbReference type="NCBI Taxonomy" id="2528010"/>
    <lineage>
        <taxon>Bacteria</taxon>
        <taxon>Pseudomonadati</taxon>
        <taxon>Planctomycetota</taxon>
        <taxon>Planctomycetia</taxon>
        <taxon>Pirellulales</taxon>
        <taxon>Pirellulaceae</taxon>
        <taxon>Lignipirellula</taxon>
    </lineage>
</organism>
<evidence type="ECO:0000313" key="1">
    <source>
        <dbReference type="EMBL" id="QDU97677.1"/>
    </source>
</evidence>
<dbReference type="PROSITE" id="PS51318">
    <property type="entry name" value="TAT"/>
    <property type="match status" value="1"/>
</dbReference>
<protein>
    <recommendedName>
        <fullName evidence="3">DUF1501 domain-containing protein</fullName>
    </recommendedName>
</protein>
<evidence type="ECO:0000313" key="2">
    <source>
        <dbReference type="Proteomes" id="UP000317648"/>
    </source>
</evidence>
<dbReference type="SUPFAM" id="SSF53649">
    <property type="entry name" value="Alkaline phosphatase-like"/>
    <property type="match status" value="1"/>
</dbReference>
<gene>
    <name evidence="1" type="ORF">Pla8534_55300</name>
</gene>
<name>A0A518E0R6_9BACT</name>
<proteinExistence type="predicted"/>
<dbReference type="InterPro" id="IPR006311">
    <property type="entry name" value="TAT_signal"/>
</dbReference>
<accession>A0A518E0R6</accession>
<dbReference type="OrthoDB" id="127333at2"/>
<dbReference type="KEGG" id="lcre:Pla8534_55300"/>
<dbReference type="PANTHER" id="PTHR43737">
    <property type="entry name" value="BLL7424 PROTEIN"/>
    <property type="match status" value="1"/>
</dbReference>
<dbReference type="Proteomes" id="UP000317648">
    <property type="component" value="Chromosome"/>
</dbReference>
<dbReference type="AlphaFoldDB" id="A0A518E0R6"/>
<dbReference type="InterPro" id="IPR017850">
    <property type="entry name" value="Alkaline_phosphatase_core_sf"/>
</dbReference>
<keyword evidence="2" id="KW-1185">Reference proteome</keyword>
<dbReference type="RefSeq" id="WP_145056440.1">
    <property type="nucleotide sequence ID" value="NZ_CP036433.1"/>
</dbReference>
<evidence type="ECO:0008006" key="3">
    <source>
        <dbReference type="Google" id="ProtNLM"/>
    </source>
</evidence>
<dbReference type="EMBL" id="CP036433">
    <property type="protein sequence ID" value="QDU97677.1"/>
    <property type="molecule type" value="Genomic_DNA"/>
</dbReference>